<comment type="caution">
    <text evidence="3">The sequence shown here is derived from an EMBL/GenBank/DDBJ whole genome shotgun (WGS) entry which is preliminary data.</text>
</comment>
<accession>A0A6G0Y3W0</accession>
<dbReference type="AlphaFoldDB" id="A0A6G0Y3W0"/>
<evidence type="ECO:0000313" key="3">
    <source>
        <dbReference type="EMBL" id="KAF0748610.1"/>
    </source>
</evidence>
<dbReference type="OrthoDB" id="6624936at2759"/>
<name>A0A6G0Y3W0_APHCR</name>
<evidence type="ECO:0000313" key="4">
    <source>
        <dbReference type="Proteomes" id="UP000478052"/>
    </source>
</evidence>
<organism evidence="3 4">
    <name type="scientific">Aphis craccivora</name>
    <name type="common">Cowpea aphid</name>
    <dbReference type="NCBI Taxonomy" id="307492"/>
    <lineage>
        <taxon>Eukaryota</taxon>
        <taxon>Metazoa</taxon>
        <taxon>Ecdysozoa</taxon>
        <taxon>Arthropoda</taxon>
        <taxon>Hexapoda</taxon>
        <taxon>Insecta</taxon>
        <taxon>Pterygota</taxon>
        <taxon>Neoptera</taxon>
        <taxon>Paraneoptera</taxon>
        <taxon>Hemiptera</taxon>
        <taxon>Sternorrhyncha</taxon>
        <taxon>Aphidomorpha</taxon>
        <taxon>Aphidoidea</taxon>
        <taxon>Aphididae</taxon>
        <taxon>Aphidini</taxon>
        <taxon>Aphis</taxon>
        <taxon>Aphis</taxon>
    </lineage>
</organism>
<dbReference type="PANTHER" id="PTHR47160:SF10">
    <property type="entry name" value="MULE TRANSPOSASE DOMAIN-CONTAINING PROTEIN"/>
    <property type="match status" value="1"/>
</dbReference>
<feature type="compositionally biased region" description="Pro residues" evidence="1">
    <location>
        <begin position="480"/>
        <end position="497"/>
    </location>
</feature>
<dbReference type="Pfam" id="PF10551">
    <property type="entry name" value="MULE"/>
    <property type="match status" value="1"/>
</dbReference>
<feature type="domain" description="MULE transposase" evidence="2">
    <location>
        <begin position="176"/>
        <end position="270"/>
    </location>
</feature>
<feature type="non-terminal residue" evidence="3">
    <location>
        <position position="564"/>
    </location>
</feature>
<reference evidence="3 4" key="1">
    <citation type="submission" date="2019-08" db="EMBL/GenBank/DDBJ databases">
        <title>Whole genome of Aphis craccivora.</title>
        <authorList>
            <person name="Voronova N.V."/>
            <person name="Shulinski R.S."/>
            <person name="Bandarenka Y.V."/>
            <person name="Zhorov D.G."/>
            <person name="Warner D."/>
        </authorList>
    </citation>
    <scope>NUCLEOTIDE SEQUENCE [LARGE SCALE GENOMIC DNA]</scope>
    <source>
        <strain evidence="3">180601</strain>
        <tissue evidence="3">Whole Body</tissue>
    </source>
</reference>
<feature type="region of interest" description="Disordered" evidence="1">
    <location>
        <begin position="473"/>
        <end position="564"/>
    </location>
</feature>
<dbReference type="EMBL" id="VUJU01006404">
    <property type="protein sequence ID" value="KAF0748610.1"/>
    <property type="molecule type" value="Genomic_DNA"/>
</dbReference>
<keyword evidence="4" id="KW-1185">Reference proteome</keyword>
<dbReference type="InterPro" id="IPR018289">
    <property type="entry name" value="MULE_transposase_dom"/>
</dbReference>
<gene>
    <name evidence="3" type="ORF">FWK35_00019742</name>
</gene>
<evidence type="ECO:0000259" key="2">
    <source>
        <dbReference type="Pfam" id="PF10551"/>
    </source>
</evidence>
<sequence>MEHSEFIYDNLGTKKGITYYRCAKRAGYFCQGSIKKLADGTIVTIKSHNGHPPHTSNEALIKAFRDTLKRRASSENNSLRSIYDDEVRRNPEAAGHYPYSTSESLMRLARRNSMPSLPPSLADLANMFDVGSLSQYSCCGESLFQGCVRDVDGRGAMIFACTTLIQLVEINNIEEIHIDATFKVVPSNMGRQMLSIHCMIGNHSIPIVYCLMEAKSRNSYNCVFNFLKLNLLANINPTVIITDFEMALRDTLTFFFPNARTVGCWFHHNQAVWKNMKKKGFLNLTNSNQCASKALRMLFALPLLPAGDIQRAFDVVRMFAINQNVPMDREKSFSNFWLRQVGVNALSVNGLPRRTNNCVESFHNSLRIKFNVVHPNLWTFLDHLTHLSKNVHITVNQLSNNLRPTRKQTYNVLMNLNRIQNSIQEYSLGVITMWEFLSRAAHVTSAYQQRQMNWALHVETQQLHPVEAGVRPEAAAARLSPPPPAAATRPQTPPVRPPTAATRPQTPPVIPLAAATRPQTPPVRPPTAATRPQTPPVRPPIAATRPQTPPVRPPIAATRPQTPP</sequence>
<proteinExistence type="predicted"/>
<dbReference type="PANTHER" id="PTHR47160">
    <property type="entry name" value="PUTATIVE-RELATED"/>
    <property type="match status" value="1"/>
</dbReference>
<protein>
    <submittedName>
        <fullName evidence="3">MULE domain-containing protein</fullName>
    </submittedName>
</protein>
<dbReference type="Proteomes" id="UP000478052">
    <property type="component" value="Unassembled WGS sequence"/>
</dbReference>
<evidence type="ECO:0000256" key="1">
    <source>
        <dbReference type="SAM" id="MobiDB-lite"/>
    </source>
</evidence>